<evidence type="ECO:0000259" key="13">
    <source>
        <dbReference type="PROSITE" id="PS50850"/>
    </source>
</evidence>
<name>A0A8H7BGZ6_9PLEO</name>
<dbReference type="InterPro" id="IPR020846">
    <property type="entry name" value="MFS_dom"/>
</dbReference>
<keyword evidence="15" id="KW-1185">Reference proteome</keyword>
<feature type="transmembrane region" description="Helical" evidence="12">
    <location>
        <begin position="614"/>
        <end position="635"/>
    </location>
</feature>
<dbReference type="GeneID" id="62198490"/>
<dbReference type="SUPFAM" id="SSF51905">
    <property type="entry name" value="FAD/NAD(P)-binding domain"/>
    <property type="match status" value="2"/>
</dbReference>
<feature type="compositionally biased region" description="Basic residues" evidence="11">
    <location>
        <begin position="1010"/>
        <end position="1019"/>
    </location>
</feature>
<evidence type="ECO:0000313" key="15">
    <source>
        <dbReference type="Proteomes" id="UP000596902"/>
    </source>
</evidence>
<dbReference type="PANTHER" id="PTHR43791:SF39">
    <property type="entry name" value="TRANSPORTER LIZ1_SEO1, PUTATIVE (AFU_ORTHOLOGUE AFUA_3G00980)-RELATED"/>
    <property type="match status" value="1"/>
</dbReference>
<dbReference type="InterPro" id="IPR011701">
    <property type="entry name" value="MFS"/>
</dbReference>
<reference evidence="14" key="1">
    <citation type="submission" date="2020-01" db="EMBL/GenBank/DDBJ databases">
        <authorList>
            <person name="Feng Z.H.Z."/>
        </authorList>
    </citation>
    <scope>NUCLEOTIDE SEQUENCE</scope>
    <source>
        <strain evidence="14">CBS107.38</strain>
    </source>
</reference>
<evidence type="ECO:0000256" key="8">
    <source>
        <dbReference type="ARBA" id="ARBA00023002"/>
    </source>
</evidence>
<reference evidence="14" key="2">
    <citation type="submission" date="2020-08" db="EMBL/GenBank/DDBJ databases">
        <title>Draft Genome Sequence of Cumin Blight Pathogen Alternaria burnsii.</title>
        <authorList>
            <person name="Feng Z."/>
        </authorList>
    </citation>
    <scope>NUCLEOTIDE SEQUENCE</scope>
    <source>
        <strain evidence="14">CBS107.38</strain>
    </source>
</reference>
<evidence type="ECO:0000256" key="4">
    <source>
        <dbReference type="ARBA" id="ARBA00022630"/>
    </source>
</evidence>
<dbReference type="EMBL" id="JAAABM010000001">
    <property type="protein sequence ID" value="KAF7681289.1"/>
    <property type="molecule type" value="Genomic_DNA"/>
</dbReference>
<comment type="similarity">
    <text evidence="10">Belongs to the major facilitator superfamily. Allantoate permease family.</text>
</comment>
<comment type="subcellular location">
    <subcellularLocation>
        <location evidence="1">Cell membrane</location>
        <topology evidence="1">Multi-pass membrane protein</topology>
    </subcellularLocation>
</comment>
<evidence type="ECO:0000256" key="5">
    <source>
        <dbReference type="ARBA" id="ARBA00022692"/>
    </source>
</evidence>
<dbReference type="Pfam" id="PF00743">
    <property type="entry name" value="FMO-like"/>
    <property type="match status" value="1"/>
</dbReference>
<proteinExistence type="inferred from homology"/>
<dbReference type="GO" id="GO:0050660">
    <property type="term" value="F:flavin adenine dinucleotide binding"/>
    <property type="evidence" value="ECO:0007669"/>
    <property type="project" value="InterPro"/>
</dbReference>
<dbReference type="Pfam" id="PF13450">
    <property type="entry name" value="NAD_binding_8"/>
    <property type="match status" value="1"/>
</dbReference>
<evidence type="ECO:0000256" key="6">
    <source>
        <dbReference type="ARBA" id="ARBA00022827"/>
    </source>
</evidence>
<evidence type="ECO:0000256" key="9">
    <source>
        <dbReference type="ARBA" id="ARBA00023136"/>
    </source>
</evidence>
<feature type="region of interest" description="Disordered" evidence="11">
    <location>
        <begin position="913"/>
        <end position="933"/>
    </location>
</feature>
<sequence>MSFPISRVAVIGAGISGVVAAAHLKKEGIEVVVFERSSAAGGIWRYDERKPLEPSYSSAKRSRADSVHASEALEDVESLLHAPPGPCYVGLKNNVSTRLLETTLNQFSPGTEDYVTHNVLCDYIQATAFSTGVHELTQYDTDVRSVTKNGRLWTVETATLQTDAQGVLRRHESSQPFDAVVVASGHYHAPRIPDTPGLADWKRQFPSRVQHSKLYRKPENAHDKNYLLVGGSVSATDIARELSPYANKIIQSQRNGKFDLPPSMLPDNAYRVDEIASYDEPRVNTSASLNQTEPIPATVTLKSGAKICDIHHVILCTGYHLTLPFLSQLTSDETPVDQADDTLLVTDGTQFHNLHKDIFFINDPTLAFVGVPFFTATFTLFEFQAMVVAKVLSGQAKLPSKDAMRLEYNVRVDTKGYGKAFHSLRDQESTNMGQPQDVSTEVNPAITVIQSDKELKAKPHKWYYYLWDTLDKPKEERWFMFKLDAALLTFASLGYFIKYLDQSNINSAFVSGMKEDLGLYGNQLNYMQTCWTVGYVIGELPSNIILTRVRPSIWIPAMELTWAVLTFCLCRANNAETIYALRFLIGLAESTFYPGMQYIIGSWYRREELAKRSCIFHTSGAIATMFSGYLMAGVYKLDGRGGFKGWQWLFIIDGVISLPIALLGFFALPDLPEISKPFYLTKDEVAFAQKRMELEGRQKRKPYTRAKVKKIFTSWHIWALVPLYVFFNNGTSGGQPVFQQFLKASKDPKYTVSEINTYPTTTNAVQVVTTLLYAWTSDSILKGSRWQPIVFGGCMNIVCSTSLAIWDIPIKWKWACYILSGFGGGLSGLCFAWAHEICTHDNEERAIVVAAMNEMAYVLQAWLPLLVWKQVEAPQYRKGFITVTFLSAALIATALIIRLLHAREVAKRQLAQTVEHDERTSSDEEGSGKPGMQGEILEKATDEDGVQWVRIFIESVTETGTEPGDRKKWVPLEKIKIGSDWRGHDNGWYSHGNDFVSAASAGHQEEQSKSSKKTVHKAS</sequence>
<keyword evidence="8" id="KW-0560">Oxidoreductase</keyword>
<feature type="transmembrane region" description="Helical" evidence="12">
    <location>
        <begin position="647"/>
        <end position="668"/>
    </location>
</feature>
<accession>A0A8H7BGZ6</accession>
<dbReference type="SUPFAM" id="SSF103473">
    <property type="entry name" value="MFS general substrate transporter"/>
    <property type="match status" value="1"/>
</dbReference>
<feature type="transmembrane region" description="Helical" evidence="12">
    <location>
        <begin position="880"/>
        <end position="900"/>
    </location>
</feature>
<evidence type="ECO:0000256" key="10">
    <source>
        <dbReference type="ARBA" id="ARBA00037968"/>
    </source>
</evidence>
<keyword evidence="2" id="KW-0813">Transport</keyword>
<dbReference type="FunFam" id="1.20.1250.20:FF:000386">
    <property type="entry name" value="MFS general substrate transporter"/>
    <property type="match status" value="1"/>
</dbReference>
<feature type="transmembrane region" description="Helical" evidence="12">
    <location>
        <begin position="789"/>
        <end position="806"/>
    </location>
</feature>
<gene>
    <name evidence="14" type="ORF">GT037_000265</name>
</gene>
<evidence type="ECO:0000256" key="12">
    <source>
        <dbReference type="SAM" id="Phobius"/>
    </source>
</evidence>
<dbReference type="Gene3D" id="1.20.1250.20">
    <property type="entry name" value="MFS general substrate transporter like domains"/>
    <property type="match status" value="2"/>
</dbReference>
<dbReference type="InterPro" id="IPR020946">
    <property type="entry name" value="Flavin_mOase-like"/>
</dbReference>
<dbReference type="PRINTS" id="PR00419">
    <property type="entry name" value="ADXRDTASE"/>
</dbReference>
<keyword evidence="6" id="KW-0274">FAD</keyword>
<dbReference type="GO" id="GO:0050661">
    <property type="term" value="F:NADP binding"/>
    <property type="evidence" value="ECO:0007669"/>
    <property type="project" value="InterPro"/>
</dbReference>
<dbReference type="Gene3D" id="3.50.50.60">
    <property type="entry name" value="FAD/NAD(P)-binding domain"/>
    <property type="match status" value="2"/>
</dbReference>
<dbReference type="GO" id="GO:0022857">
    <property type="term" value="F:transmembrane transporter activity"/>
    <property type="evidence" value="ECO:0007669"/>
    <property type="project" value="InterPro"/>
</dbReference>
<dbReference type="PROSITE" id="PS50850">
    <property type="entry name" value="MFS"/>
    <property type="match status" value="1"/>
</dbReference>
<evidence type="ECO:0000256" key="1">
    <source>
        <dbReference type="ARBA" id="ARBA00004651"/>
    </source>
</evidence>
<keyword evidence="4" id="KW-0285">Flavoprotein</keyword>
<feature type="transmembrane region" description="Helical" evidence="12">
    <location>
        <begin position="812"/>
        <end position="834"/>
    </location>
</feature>
<keyword evidence="9 12" id="KW-0472">Membrane</keyword>
<dbReference type="PANTHER" id="PTHR43791">
    <property type="entry name" value="PERMEASE-RELATED"/>
    <property type="match status" value="1"/>
</dbReference>
<dbReference type="InterPro" id="IPR036259">
    <property type="entry name" value="MFS_trans_sf"/>
</dbReference>
<dbReference type="InterPro" id="IPR036188">
    <property type="entry name" value="FAD/NAD-bd_sf"/>
</dbReference>
<organism evidence="14 15">
    <name type="scientific">Alternaria burnsii</name>
    <dbReference type="NCBI Taxonomy" id="1187904"/>
    <lineage>
        <taxon>Eukaryota</taxon>
        <taxon>Fungi</taxon>
        <taxon>Dikarya</taxon>
        <taxon>Ascomycota</taxon>
        <taxon>Pezizomycotina</taxon>
        <taxon>Dothideomycetes</taxon>
        <taxon>Pleosporomycetidae</taxon>
        <taxon>Pleosporales</taxon>
        <taxon>Pleosporineae</taxon>
        <taxon>Pleosporaceae</taxon>
        <taxon>Alternaria</taxon>
        <taxon>Alternaria sect. Alternaria</taxon>
    </lineage>
</organism>
<dbReference type="Proteomes" id="UP000596902">
    <property type="component" value="Unassembled WGS sequence"/>
</dbReference>
<dbReference type="Pfam" id="PF07690">
    <property type="entry name" value="MFS_1"/>
    <property type="match status" value="1"/>
</dbReference>
<keyword evidence="3" id="KW-1003">Cell membrane</keyword>
<comment type="caution">
    <text evidence="14">The sequence shown here is derived from an EMBL/GenBank/DDBJ whole genome shotgun (WGS) entry which is preliminary data.</text>
</comment>
<feature type="domain" description="Major facilitator superfamily (MFS) profile" evidence="13">
    <location>
        <begin position="487"/>
        <end position="906"/>
    </location>
</feature>
<evidence type="ECO:0000256" key="3">
    <source>
        <dbReference type="ARBA" id="ARBA00022475"/>
    </source>
</evidence>
<evidence type="ECO:0000256" key="7">
    <source>
        <dbReference type="ARBA" id="ARBA00022989"/>
    </source>
</evidence>
<dbReference type="GO" id="GO:0005886">
    <property type="term" value="C:plasma membrane"/>
    <property type="evidence" value="ECO:0007669"/>
    <property type="project" value="UniProtKB-SubCell"/>
</dbReference>
<dbReference type="AlphaFoldDB" id="A0A8H7BGZ6"/>
<evidence type="ECO:0000256" key="11">
    <source>
        <dbReference type="SAM" id="MobiDB-lite"/>
    </source>
</evidence>
<feature type="region of interest" description="Disordered" evidence="11">
    <location>
        <begin position="988"/>
        <end position="1019"/>
    </location>
</feature>
<feature type="transmembrane region" description="Helical" evidence="12">
    <location>
        <begin position="846"/>
        <end position="868"/>
    </location>
</feature>
<dbReference type="RefSeq" id="XP_038791168.1">
    <property type="nucleotide sequence ID" value="XM_038925312.1"/>
</dbReference>
<keyword evidence="7 12" id="KW-1133">Transmembrane helix</keyword>
<dbReference type="GO" id="GO:0004499">
    <property type="term" value="F:N,N-dimethylaniline monooxygenase activity"/>
    <property type="evidence" value="ECO:0007669"/>
    <property type="project" value="InterPro"/>
</dbReference>
<protein>
    <submittedName>
        <fullName evidence="14">Pantothenate transporter</fullName>
    </submittedName>
</protein>
<evidence type="ECO:0000313" key="14">
    <source>
        <dbReference type="EMBL" id="KAF7681289.1"/>
    </source>
</evidence>
<keyword evidence="5 12" id="KW-0812">Transmembrane</keyword>
<evidence type="ECO:0000256" key="2">
    <source>
        <dbReference type="ARBA" id="ARBA00022448"/>
    </source>
</evidence>
<dbReference type="FunFam" id="1.20.1250.20:FF:000065">
    <property type="entry name" value="Putative MFS pantothenate transporter"/>
    <property type="match status" value="1"/>
</dbReference>